<sequence>MNASVTLHIGLHKTGTASLQKLVFPRCESLRFLCTDTPEFVPFQRYAGFSDPIYFDPNKARTMIDSLLDTRRPNLISNEGFSGPLHAGELEFGLDHRDAVLRNLSAAFPEARVILTLRRQDRLARSFYRQYVRSGGTRRADRYFGYAKGTTAQPLVSRNRFRFLPYVRRVEELFPQGLLLLTHEAMVRDPVHYLGRMSDFLGVSLPDLPPRKLNLSRLGPFGMECTRIMNHFFRSYLNPAGILPGLPMRRNNRLELVSPVALIHDRWPRPYRGNDPGLSGRLAARILEEMREDNQRLDEEYDLNLKEYGYY</sequence>
<evidence type="ECO:0000313" key="2">
    <source>
        <dbReference type="Proteomes" id="UP000190027"/>
    </source>
</evidence>
<dbReference type="EMBL" id="FUYC01000010">
    <property type="protein sequence ID" value="SKA87662.1"/>
    <property type="molecule type" value="Genomic_DNA"/>
</dbReference>
<protein>
    <recommendedName>
        <fullName evidence="3">Sulfotransferase family protein</fullName>
    </recommendedName>
</protein>
<evidence type="ECO:0000313" key="1">
    <source>
        <dbReference type="EMBL" id="SKA87662.1"/>
    </source>
</evidence>
<dbReference type="RefSeq" id="WP_078717619.1">
    <property type="nucleotide sequence ID" value="NZ_FUYC01000010.1"/>
</dbReference>
<proteinExistence type="predicted"/>
<gene>
    <name evidence="1" type="ORF">SAMN02745704_02068</name>
</gene>
<dbReference type="Pfam" id="PF13469">
    <property type="entry name" value="Sulfotransfer_3"/>
    <property type="match status" value="1"/>
</dbReference>
<dbReference type="InterPro" id="IPR027417">
    <property type="entry name" value="P-loop_NTPase"/>
</dbReference>
<reference evidence="1 2" key="1">
    <citation type="submission" date="2017-02" db="EMBL/GenBank/DDBJ databases">
        <authorList>
            <person name="Peterson S.W."/>
        </authorList>
    </citation>
    <scope>NUCLEOTIDE SEQUENCE [LARGE SCALE GENOMIC DNA]</scope>
    <source>
        <strain evidence="1 2">DSM 16080</strain>
    </source>
</reference>
<dbReference type="AlphaFoldDB" id="A0A1T4XDJ4"/>
<name>A0A1T4XDJ4_9BACT</name>
<organism evidence="1 2">
    <name type="scientific">Paucidesulfovibrio gracilis DSM 16080</name>
    <dbReference type="NCBI Taxonomy" id="1121449"/>
    <lineage>
        <taxon>Bacteria</taxon>
        <taxon>Pseudomonadati</taxon>
        <taxon>Thermodesulfobacteriota</taxon>
        <taxon>Desulfovibrionia</taxon>
        <taxon>Desulfovibrionales</taxon>
        <taxon>Desulfovibrionaceae</taxon>
        <taxon>Paucidesulfovibrio</taxon>
    </lineage>
</organism>
<dbReference type="Proteomes" id="UP000190027">
    <property type="component" value="Unassembled WGS sequence"/>
</dbReference>
<dbReference type="SUPFAM" id="SSF52540">
    <property type="entry name" value="P-loop containing nucleoside triphosphate hydrolases"/>
    <property type="match status" value="1"/>
</dbReference>
<accession>A0A1T4XDJ4</accession>
<dbReference type="STRING" id="1121449.SAMN02745704_02068"/>
<dbReference type="OrthoDB" id="5459800at2"/>
<dbReference type="Gene3D" id="3.40.50.300">
    <property type="entry name" value="P-loop containing nucleotide triphosphate hydrolases"/>
    <property type="match status" value="1"/>
</dbReference>
<evidence type="ECO:0008006" key="3">
    <source>
        <dbReference type="Google" id="ProtNLM"/>
    </source>
</evidence>
<keyword evidence="2" id="KW-1185">Reference proteome</keyword>